<sequence>KKAIELAGDIDNIITDRALDGYLMCVKNKSKTGTRKSSHKYFLPCEEMRRAWLSQDMTYDETRNNGCKLSDMKKLRDTAEDFRFKNLDKATTKKIINCVDYWVFRTKDIQNSVTKYQNKKLAVDIKNDRHGWFKWDPIRAYREKMGAAQDFNKYGGIRRNLKLHSGMVSRQLGSKLAPLYKIGQASFEEMIAFGVGLEVKDHNYGARFGAYGQVGSLGFPQDWTFEEAFQCGTLER</sequence>
<evidence type="ECO:0000313" key="2">
    <source>
        <dbReference type="Proteomes" id="UP001153069"/>
    </source>
</evidence>
<feature type="non-terminal residue" evidence="1">
    <location>
        <position position="1"/>
    </location>
</feature>
<evidence type="ECO:0000313" key="1">
    <source>
        <dbReference type="EMBL" id="CAB9522908.1"/>
    </source>
</evidence>
<organism evidence="1 2">
    <name type="scientific">Seminavis robusta</name>
    <dbReference type="NCBI Taxonomy" id="568900"/>
    <lineage>
        <taxon>Eukaryota</taxon>
        <taxon>Sar</taxon>
        <taxon>Stramenopiles</taxon>
        <taxon>Ochrophyta</taxon>
        <taxon>Bacillariophyta</taxon>
        <taxon>Bacillariophyceae</taxon>
        <taxon>Bacillariophycidae</taxon>
        <taxon>Naviculales</taxon>
        <taxon>Naviculaceae</taxon>
        <taxon>Seminavis</taxon>
    </lineage>
</organism>
<proteinExistence type="predicted"/>
<protein>
    <submittedName>
        <fullName evidence="1">Uncharacterized protein</fullName>
    </submittedName>
</protein>
<accession>A0A9N8HPR1</accession>
<comment type="caution">
    <text evidence="1">The sequence shown here is derived from an EMBL/GenBank/DDBJ whole genome shotgun (WGS) entry which is preliminary data.</text>
</comment>
<gene>
    <name evidence="1" type="ORF">SEMRO_1356_G265620.1</name>
</gene>
<reference evidence="1" key="1">
    <citation type="submission" date="2020-06" db="EMBL/GenBank/DDBJ databases">
        <authorList>
            <consortium name="Plant Systems Biology data submission"/>
        </authorList>
    </citation>
    <scope>NUCLEOTIDE SEQUENCE</scope>
    <source>
        <strain evidence="1">D6</strain>
    </source>
</reference>
<keyword evidence="2" id="KW-1185">Reference proteome</keyword>
<dbReference type="AlphaFoldDB" id="A0A9N8HPR1"/>
<dbReference type="EMBL" id="CAICTM010001354">
    <property type="protein sequence ID" value="CAB9522908.1"/>
    <property type="molecule type" value="Genomic_DNA"/>
</dbReference>
<name>A0A9N8HPR1_9STRA</name>
<dbReference type="Proteomes" id="UP001153069">
    <property type="component" value="Unassembled WGS sequence"/>
</dbReference>